<evidence type="ECO:0000256" key="8">
    <source>
        <dbReference type="ARBA" id="ARBA00048679"/>
    </source>
</evidence>
<dbReference type="FunFam" id="1.10.510.10:FF:001023">
    <property type="entry name" value="Os07g0541700 protein"/>
    <property type="match status" value="1"/>
</dbReference>
<dbReference type="Pfam" id="PF00069">
    <property type="entry name" value="Pkinase"/>
    <property type="match status" value="1"/>
</dbReference>
<dbReference type="InterPro" id="IPR011009">
    <property type="entry name" value="Kinase-like_dom_sf"/>
</dbReference>
<accession>A0A2P5EHQ0</accession>
<dbReference type="Proteomes" id="UP000237000">
    <property type="component" value="Unassembled WGS sequence"/>
</dbReference>
<evidence type="ECO:0000256" key="5">
    <source>
        <dbReference type="ARBA" id="ARBA00022777"/>
    </source>
</evidence>
<evidence type="ECO:0000313" key="10">
    <source>
        <dbReference type="EMBL" id="PON85082.1"/>
    </source>
</evidence>
<dbReference type="OrthoDB" id="4062651at2759"/>
<dbReference type="PROSITE" id="PS00108">
    <property type="entry name" value="PROTEIN_KINASE_ST"/>
    <property type="match status" value="1"/>
</dbReference>
<evidence type="ECO:0000259" key="9">
    <source>
        <dbReference type="PROSITE" id="PS50011"/>
    </source>
</evidence>
<dbReference type="InterPro" id="IPR050528">
    <property type="entry name" value="L-type_Lectin-RKs"/>
</dbReference>
<evidence type="ECO:0000256" key="3">
    <source>
        <dbReference type="ARBA" id="ARBA00022679"/>
    </source>
</evidence>
<keyword evidence="4" id="KW-0547">Nucleotide-binding</keyword>
<evidence type="ECO:0000256" key="6">
    <source>
        <dbReference type="ARBA" id="ARBA00022840"/>
    </source>
</evidence>
<dbReference type="GO" id="GO:0004674">
    <property type="term" value="F:protein serine/threonine kinase activity"/>
    <property type="evidence" value="ECO:0007669"/>
    <property type="project" value="UniProtKB-KW"/>
</dbReference>
<dbReference type="AlphaFoldDB" id="A0A2P5EHQ0"/>
<keyword evidence="6" id="KW-0067">ATP-binding</keyword>
<evidence type="ECO:0000256" key="2">
    <source>
        <dbReference type="ARBA" id="ARBA00022527"/>
    </source>
</evidence>
<dbReference type="PROSITE" id="PS50011">
    <property type="entry name" value="PROTEIN_KINASE_DOM"/>
    <property type="match status" value="1"/>
</dbReference>
<evidence type="ECO:0000256" key="1">
    <source>
        <dbReference type="ARBA" id="ARBA00012513"/>
    </source>
</evidence>
<dbReference type="InParanoid" id="A0A2P5EHQ0"/>
<keyword evidence="11" id="KW-1185">Reference proteome</keyword>
<comment type="catalytic activity">
    <reaction evidence="8">
        <text>L-seryl-[protein] + ATP = O-phospho-L-seryl-[protein] + ADP + H(+)</text>
        <dbReference type="Rhea" id="RHEA:17989"/>
        <dbReference type="Rhea" id="RHEA-COMP:9863"/>
        <dbReference type="Rhea" id="RHEA-COMP:11604"/>
        <dbReference type="ChEBI" id="CHEBI:15378"/>
        <dbReference type="ChEBI" id="CHEBI:29999"/>
        <dbReference type="ChEBI" id="CHEBI:30616"/>
        <dbReference type="ChEBI" id="CHEBI:83421"/>
        <dbReference type="ChEBI" id="CHEBI:456216"/>
        <dbReference type="EC" id="2.7.11.1"/>
    </reaction>
</comment>
<feature type="domain" description="Protein kinase" evidence="9">
    <location>
        <begin position="75"/>
        <end position="251"/>
    </location>
</feature>
<dbReference type="SMART" id="SM00220">
    <property type="entry name" value="S_TKc"/>
    <property type="match status" value="1"/>
</dbReference>
<dbReference type="PANTHER" id="PTHR27007">
    <property type="match status" value="1"/>
</dbReference>
<dbReference type="STRING" id="63057.A0A2P5EHQ0"/>
<dbReference type="InterPro" id="IPR000719">
    <property type="entry name" value="Prot_kinase_dom"/>
</dbReference>
<comment type="caution">
    <text evidence="10">The sequence shown here is derived from an EMBL/GenBank/DDBJ whole genome shotgun (WGS) entry which is preliminary data.</text>
</comment>
<sequence length="251" mass="28393">MLGSGTTLLSHLCIRDGMLARVATKNKVKGISQKARMKIDKKILTATGVIDLGRATIAPPKRFSYQELVTAINSFADNRRLSQGGSRQVYKATLNDIAGHVVAMKRIFGKSQQSEKIFINKVNIISQFIHRNLVKFIGWCQQKKKKKKNELLLVYEYMMNDSLDTHLFGQGKSLSWELRYKITPGLASAIHYLHEDTERCVLHRDIKSVNVLLDTDFSTKLGDFGVAKLMNYNLRTALVKYLRLLSSEICG</sequence>
<evidence type="ECO:0000313" key="11">
    <source>
        <dbReference type="Proteomes" id="UP000237000"/>
    </source>
</evidence>
<dbReference type="EMBL" id="JXTC01000153">
    <property type="protein sequence ID" value="PON85082.1"/>
    <property type="molecule type" value="Genomic_DNA"/>
</dbReference>
<dbReference type="Gene3D" id="1.10.510.10">
    <property type="entry name" value="Transferase(Phosphotransferase) domain 1"/>
    <property type="match status" value="1"/>
</dbReference>
<dbReference type="EC" id="2.7.11.1" evidence="1"/>
<evidence type="ECO:0000256" key="7">
    <source>
        <dbReference type="ARBA" id="ARBA00047899"/>
    </source>
</evidence>
<proteinExistence type="predicted"/>
<keyword evidence="5 10" id="KW-0418">Kinase</keyword>
<reference evidence="11" key="1">
    <citation type="submission" date="2016-06" db="EMBL/GenBank/DDBJ databases">
        <title>Parallel loss of symbiosis genes in relatives of nitrogen-fixing non-legume Parasponia.</title>
        <authorList>
            <person name="Van Velzen R."/>
            <person name="Holmer R."/>
            <person name="Bu F."/>
            <person name="Rutten L."/>
            <person name="Van Zeijl A."/>
            <person name="Liu W."/>
            <person name="Santuari L."/>
            <person name="Cao Q."/>
            <person name="Sharma T."/>
            <person name="Shen D."/>
            <person name="Roswanjaya Y."/>
            <person name="Wardhani T."/>
            <person name="Kalhor M.S."/>
            <person name="Jansen J."/>
            <person name="Van den Hoogen J."/>
            <person name="Gungor B."/>
            <person name="Hartog M."/>
            <person name="Hontelez J."/>
            <person name="Verver J."/>
            <person name="Yang W.-C."/>
            <person name="Schijlen E."/>
            <person name="Repin R."/>
            <person name="Schilthuizen M."/>
            <person name="Schranz E."/>
            <person name="Heidstra R."/>
            <person name="Miyata K."/>
            <person name="Fedorova E."/>
            <person name="Kohlen W."/>
            <person name="Bisseling T."/>
            <person name="Smit S."/>
            <person name="Geurts R."/>
        </authorList>
    </citation>
    <scope>NUCLEOTIDE SEQUENCE [LARGE SCALE GENOMIC DNA]</scope>
    <source>
        <strain evidence="11">cv. RG33-2</strain>
    </source>
</reference>
<dbReference type="InterPro" id="IPR008271">
    <property type="entry name" value="Ser/Thr_kinase_AS"/>
</dbReference>
<keyword evidence="2 10" id="KW-0723">Serine/threonine-protein kinase</keyword>
<organism evidence="10 11">
    <name type="scientific">Trema orientale</name>
    <name type="common">Charcoal tree</name>
    <name type="synonym">Celtis orientalis</name>
    <dbReference type="NCBI Taxonomy" id="63057"/>
    <lineage>
        <taxon>Eukaryota</taxon>
        <taxon>Viridiplantae</taxon>
        <taxon>Streptophyta</taxon>
        <taxon>Embryophyta</taxon>
        <taxon>Tracheophyta</taxon>
        <taxon>Spermatophyta</taxon>
        <taxon>Magnoliopsida</taxon>
        <taxon>eudicotyledons</taxon>
        <taxon>Gunneridae</taxon>
        <taxon>Pentapetalae</taxon>
        <taxon>rosids</taxon>
        <taxon>fabids</taxon>
        <taxon>Rosales</taxon>
        <taxon>Cannabaceae</taxon>
        <taxon>Trema</taxon>
    </lineage>
</organism>
<dbReference type="SUPFAM" id="SSF56112">
    <property type="entry name" value="Protein kinase-like (PK-like)"/>
    <property type="match status" value="1"/>
</dbReference>
<name>A0A2P5EHQ0_TREOI</name>
<protein>
    <recommendedName>
        <fullName evidence="1">non-specific serine/threonine protein kinase</fullName>
        <ecNumber evidence="1">2.7.11.1</ecNumber>
    </recommendedName>
</protein>
<dbReference type="GO" id="GO:0005524">
    <property type="term" value="F:ATP binding"/>
    <property type="evidence" value="ECO:0007669"/>
    <property type="project" value="UniProtKB-KW"/>
</dbReference>
<keyword evidence="3" id="KW-0808">Transferase</keyword>
<evidence type="ECO:0000256" key="4">
    <source>
        <dbReference type="ARBA" id="ARBA00022741"/>
    </source>
</evidence>
<dbReference type="Gene3D" id="3.30.200.20">
    <property type="entry name" value="Phosphorylase Kinase, domain 1"/>
    <property type="match status" value="1"/>
</dbReference>
<gene>
    <name evidence="10" type="ORF">TorRG33x02_191820</name>
</gene>
<comment type="catalytic activity">
    <reaction evidence="7">
        <text>L-threonyl-[protein] + ATP = O-phospho-L-threonyl-[protein] + ADP + H(+)</text>
        <dbReference type="Rhea" id="RHEA:46608"/>
        <dbReference type="Rhea" id="RHEA-COMP:11060"/>
        <dbReference type="Rhea" id="RHEA-COMP:11605"/>
        <dbReference type="ChEBI" id="CHEBI:15378"/>
        <dbReference type="ChEBI" id="CHEBI:30013"/>
        <dbReference type="ChEBI" id="CHEBI:30616"/>
        <dbReference type="ChEBI" id="CHEBI:61977"/>
        <dbReference type="ChEBI" id="CHEBI:456216"/>
        <dbReference type="EC" id="2.7.11.1"/>
    </reaction>
</comment>